<dbReference type="RefSeq" id="WP_006887265.1">
    <property type="nucleotide sequence ID" value="NZ_AJJQ01000004.1"/>
</dbReference>
<gene>
    <name evidence="2" type="ORF">HMPREF1324_0924</name>
</gene>
<evidence type="ECO:0000313" key="3">
    <source>
        <dbReference type="Proteomes" id="UP000004863"/>
    </source>
</evidence>
<reference evidence="2" key="1">
    <citation type="submission" date="2012-03" db="EMBL/GenBank/DDBJ databases">
        <authorList>
            <person name="Durkin A.S."/>
            <person name="McCorrison J."/>
            <person name="Torralba M."/>
            <person name="Gillis M."/>
            <person name="Methe B."/>
            <person name="Sutton G."/>
            <person name="Nelson K.E."/>
        </authorList>
    </citation>
    <scope>NUCLEOTIDE SEQUENCE [LARGE SCALE GENOMIC DNA]</scope>
    <source>
        <strain evidence="2">F0474</strain>
    </source>
</reference>
<comment type="caution">
    <text evidence="2">The sequence shown here is derived from an EMBL/GenBank/DDBJ whole genome shotgun (WGS) entry which is preliminary data.</text>
</comment>
<sequence>MLNMNNWETKNVDVINDIHLDPKNIRIENSEELSEDDLMDELFKYYKVMDLVKSIVTDGFLTIEQLIVVERNGILYVAEGNRRTAALKAIQRPELAPHKFRNSIKRLTNNMDISSLGQISVRKAPSQDAADHVIAILHTSKQRLAWGPIQQAEFFMKKMNEGKKAQDLIDEYPNIDVPALITRGQIIKLIKSVEYGDEQIRKYVYGNKFSFSTLERLYSRPDFLKVIGVEVTKTGEVEPSISAHLFSKILTKVISDVLNKKIDTRKLNKGKEQEEYVRSLRELKDTITNSSDYKEGERLSLTSKPKNKSVERKRKASNSPLGEVIPGLENEGKSSIDSPKKPAQSYSKLDMGDINIPDNYPLPIKKIHEELKNINFKKFPNATADLLRTYLEKMIKSYADISSKKIPDKNNRGFVQLDACLIWLESEFKAGHKKGYIQSINKLRGIKNNSFVESKEHLDALNHNFLISADPQDVTYIWDTMKEIVKGIFR</sequence>
<evidence type="ECO:0008006" key="4">
    <source>
        <dbReference type="Google" id="ProtNLM"/>
    </source>
</evidence>
<protein>
    <recommendedName>
        <fullName evidence="4">ParB/Sulfiredoxin domain-containing protein</fullName>
    </recommendedName>
</protein>
<evidence type="ECO:0000313" key="2">
    <source>
        <dbReference type="EMBL" id="EID52058.1"/>
    </source>
</evidence>
<dbReference type="Proteomes" id="UP000004863">
    <property type="component" value="Unassembled WGS sequence"/>
</dbReference>
<feature type="compositionally biased region" description="Basic residues" evidence="1">
    <location>
        <begin position="305"/>
        <end position="316"/>
    </location>
</feature>
<dbReference type="AlphaFoldDB" id="I0UW05"/>
<dbReference type="EMBL" id="AJJQ01000004">
    <property type="protein sequence ID" value="EID52058.1"/>
    <property type="molecule type" value="Genomic_DNA"/>
</dbReference>
<feature type="compositionally biased region" description="Basic and acidic residues" evidence="1">
    <location>
        <begin position="330"/>
        <end position="340"/>
    </location>
</feature>
<proteinExistence type="predicted"/>
<feature type="region of interest" description="Disordered" evidence="1">
    <location>
        <begin position="294"/>
        <end position="350"/>
    </location>
</feature>
<keyword evidence="3" id="KW-1185">Reference proteome</keyword>
<evidence type="ECO:0000256" key="1">
    <source>
        <dbReference type="SAM" id="MobiDB-lite"/>
    </source>
</evidence>
<name>I0UW05_9MICC</name>
<accession>I0UW05</accession>
<dbReference type="PATRIC" id="fig|1125724.3.peg.327"/>
<organism evidence="2 3">
    <name type="scientific">Rothia aeria F0474</name>
    <dbReference type="NCBI Taxonomy" id="1125724"/>
    <lineage>
        <taxon>Bacteria</taxon>
        <taxon>Bacillati</taxon>
        <taxon>Actinomycetota</taxon>
        <taxon>Actinomycetes</taxon>
        <taxon>Micrococcales</taxon>
        <taxon>Micrococcaceae</taxon>
        <taxon>Rothia</taxon>
    </lineage>
</organism>